<protein>
    <recommendedName>
        <fullName evidence="4">BZIP domain-containing protein</fullName>
    </recommendedName>
</protein>
<organism evidence="2 3">
    <name type="scientific">Olea europaea subsp. europaea</name>
    <dbReference type="NCBI Taxonomy" id="158383"/>
    <lineage>
        <taxon>Eukaryota</taxon>
        <taxon>Viridiplantae</taxon>
        <taxon>Streptophyta</taxon>
        <taxon>Embryophyta</taxon>
        <taxon>Tracheophyta</taxon>
        <taxon>Spermatophyta</taxon>
        <taxon>Magnoliopsida</taxon>
        <taxon>eudicotyledons</taxon>
        <taxon>Gunneridae</taxon>
        <taxon>Pentapetalae</taxon>
        <taxon>asterids</taxon>
        <taxon>lamiids</taxon>
        <taxon>Lamiales</taxon>
        <taxon>Oleaceae</taxon>
        <taxon>Oleeae</taxon>
        <taxon>Olea</taxon>
    </lineage>
</organism>
<evidence type="ECO:0008006" key="4">
    <source>
        <dbReference type="Google" id="ProtNLM"/>
    </source>
</evidence>
<sequence length="154" mass="17194">MNTMLCDDEDDDDNQMVMCEVEAAEALTGLASNSSSTMRGGALGSGRQSQRGKSEAEKEAQRRRRILANRESARKTIRQRQAAKIAKIEKESKKSVQVPENTPIFPYNHPSIVPFLWLAIEIQGSSQSNMAISSQFPIPMRDNILSSFQDQEHP</sequence>
<comment type="caution">
    <text evidence="2">The sequence shown here is derived from an EMBL/GenBank/DDBJ whole genome shotgun (WGS) entry which is preliminary data.</text>
</comment>
<keyword evidence="3" id="KW-1185">Reference proteome</keyword>
<dbReference type="Proteomes" id="UP000594638">
    <property type="component" value="Unassembled WGS sequence"/>
</dbReference>
<accession>A0A8S0TDN4</accession>
<dbReference type="Gramene" id="OE9A012786T1">
    <property type="protein sequence ID" value="OE9A012786C1"/>
    <property type="gene ID" value="OE9A012786"/>
</dbReference>
<dbReference type="EMBL" id="CACTIH010005942">
    <property type="protein sequence ID" value="CAA3003271.1"/>
    <property type="molecule type" value="Genomic_DNA"/>
</dbReference>
<evidence type="ECO:0000313" key="3">
    <source>
        <dbReference type="Proteomes" id="UP000594638"/>
    </source>
</evidence>
<dbReference type="OrthoDB" id="1928614at2759"/>
<proteinExistence type="predicted"/>
<evidence type="ECO:0000313" key="2">
    <source>
        <dbReference type="EMBL" id="CAA3003271.1"/>
    </source>
</evidence>
<feature type="region of interest" description="Disordered" evidence="1">
    <location>
        <begin position="29"/>
        <end position="77"/>
    </location>
</feature>
<name>A0A8S0TDN4_OLEEU</name>
<evidence type="ECO:0000256" key="1">
    <source>
        <dbReference type="SAM" id="MobiDB-lite"/>
    </source>
</evidence>
<dbReference type="AlphaFoldDB" id="A0A8S0TDN4"/>
<reference evidence="2 3" key="1">
    <citation type="submission" date="2019-12" db="EMBL/GenBank/DDBJ databases">
        <authorList>
            <person name="Alioto T."/>
            <person name="Alioto T."/>
            <person name="Gomez Garrido J."/>
        </authorList>
    </citation>
    <scope>NUCLEOTIDE SEQUENCE [LARGE SCALE GENOMIC DNA]</scope>
</reference>
<gene>
    <name evidence="2" type="ORF">OLEA9_A012786</name>
</gene>